<evidence type="ECO:0000256" key="2">
    <source>
        <dbReference type="ARBA" id="ARBA00022519"/>
    </source>
</evidence>
<dbReference type="Gene3D" id="3.30.1400.10">
    <property type="entry name" value="ZipA, C-terminal FtsZ-binding domain"/>
    <property type="match status" value="1"/>
</dbReference>
<evidence type="ECO:0000256" key="10">
    <source>
        <dbReference type="SAM" id="Phobius"/>
    </source>
</evidence>
<dbReference type="AlphaFoldDB" id="A0A8D4VNU0"/>
<proteinExistence type="inferred from homology"/>
<keyword evidence="5 10" id="KW-1133">Transmembrane helix</keyword>
<dbReference type="Pfam" id="PF04354">
    <property type="entry name" value="ZipA_C"/>
    <property type="match status" value="1"/>
</dbReference>
<dbReference type="SUPFAM" id="SSF64383">
    <property type="entry name" value="Cell-division protein ZipA, C-terminal domain"/>
    <property type="match status" value="1"/>
</dbReference>
<evidence type="ECO:0000256" key="5">
    <source>
        <dbReference type="ARBA" id="ARBA00022989"/>
    </source>
</evidence>
<comment type="function">
    <text evidence="8">Essential cell division protein that stabilizes the FtsZ protofilaments by cross-linking them and that serves as a cytoplasmic membrane anchor for the Z ring. Also required for the recruitment to the septal ring of downstream cell division proteins.</text>
</comment>
<dbReference type="InterPro" id="IPR036765">
    <property type="entry name" value="ZipA_FtsZ-bd_C_sf"/>
</dbReference>
<dbReference type="RefSeq" id="WP_054773583.1">
    <property type="nucleotide sequence ID" value="NZ_AP019782.1"/>
</dbReference>
<dbReference type="GO" id="GO:0005886">
    <property type="term" value="C:plasma membrane"/>
    <property type="evidence" value="ECO:0007669"/>
    <property type="project" value="UniProtKB-SubCell"/>
</dbReference>
<dbReference type="InterPro" id="IPR011919">
    <property type="entry name" value="Cell_div_ZipA"/>
</dbReference>
<comment type="similarity">
    <text evidence="8">Belongs to the ZipA family.</text>
</comment>
<evidence type="ECO:0000256" key="9">
    <source>
        <dbReference type="RuleBase" id="RU003613"/>
    </source>
</evidence>
<keyword evidence="3 8" id="KW-0132">Cell division</keyword>
<dbReference type="InterPro" id="IPR007449">
    <property type="entry name" value="ZipA_FtsZ-bd_C"/>
</dbReference>
<evidence type="ECO:0000313" key="13">
    <source>
        <dbReference type="Proteomes" id="UP000824988"/>
    </source>
</evidence>
<comment type="subcellular location">
    <subcellularLocation>
        <location evidence="9">Cell inner membrane</location>
        <topology evidence="9">Single-pass type I membrane protein</topology>
    </subcellularLocation>
</comment>
<dbReference type="KEGG" id="moz:MoryE10_16370"/>
<keyword evidence="1 9" id="KW-1003">Cell membrane</keyword>
<dbReference type="GO" id="GO:0032153">
    <property type="term" value="C:cell division site"/>
    <property type="evidence" value="ECO:0007669"/>
    <property type="project" value="TreeGrafter"/>
</dbReference>
<dbReference type="SMART" id="SM00771">
    <property type="entry name" value="ZipA_C"/>
    <property type="match status" value="1"/>
</dbReference>
<keyword evidence="6 9" id="KW-0472">Membrane</keyword>
<accession>A0A8D4VNU0</accession>
<evidence type="ECO:0000256" key="4">
    <source>
        <dbReference type="ARBA" id="ARBA00022692"/>
    </source>
</evidence>
<dbReference type="PANTHER" id="PTHR38685">
    <property type="entry name" value="CELL DIVISION PROTEIN ZIPA"/>
    <property type="match status" value="1"/>
</dbReference>
<feature type="domain" description="ZipA C-terminal FtsZ-binding" evidence="11">
    <location>
        <begin position="93"/>
        <end position="220"/>
    </location>
</feature>
<organism evidence="12 13">
    <name type="scientific">Methylogaea oryzae</name>
    <dbReference type="NCBI Taxonomy" id="1295382"/>
    <lineage>
        <taxon>Bacteria</taxon>
        <taxon>Pseudomonadati</taxon>
        <taxon>Pseudomonadota</taxon>
        <taxon>Gammaproteobacteria</taxon>
        <taxon>Methylococcales</taxon>
        <taxon>Methylococcaceae</taxon>
        <taxon>Methylogaea</taxon>
    </lineage>
</organism>
<dbReference type="PANTHER" id="PTHR38685:SF1">
    <property type="entry name" value="CELL DIVISION PROTEIN ZIPA"/>
    <property type="match status" value="1"/>
</dbReference>
<dbReference type="Proteomes" id="UP000824988">
    <property type="component" value="Chromosome"/>
</dbReference>
<feature type="transmembrane region" description="Helical" evidence="10">
    <location>
        <begin position="6"/>
        <end position="24"/>
    </location>
</feature>
<protein>
    <recommendedName>
        <fullName evidence="8">Cell division protein ZipA</fullName>
    </recommendedName>
</protein>
<evidence type="ECO:0000256" key="7">
    <source>
        <dbReference type="ARBA" id="ARBA00023306"/>
    </source>
</evidence>
<name>A0A8D4VNU0_9GAMM</name>
<gene>
    <name evidence="12" type="ORF">MoryE10_16370</name>
</gene>
<dbReference type="EMBL" id="AP019782">
    <property type="protein sequence ID" value="BBL71031.1"/>
    <property type="molecule type" value="Genomic_DNA"/>
</dbReference>
<evidence type="ECO:0000256" key="6">
    <source>
        <dbReference type="ARBA" id="ARBA00023136"/>
    </source>
</evidence>
<keyword evidence="7 8" id="KW-0131">Cell cycle</keyword>
<keyword evidence="4 9" id="KW-0812">Transmembrane</keyword>
<sequence length="221" mass="24447">MDRTTVRIILSIIGVLVIVGVYLWDRYHEKIRAWWGDMLSGRDYVDEFGGEDEAAYDDYLDDEDVPPAQGAGHSAWNSAAAPTARPIRPKMVAPAVVQLSVVAAEEGFFSGSELMDAFHYVGLRYGDMGIFHLYDDSNAIHFSVASIVEPGTFPVNNMTDFRCPGVVLFFQVDQVAEPLETFDRLVSCCHELAIRLNGVEWDADREPLTTGSIAALRNALA</sequence>
<keyword evidence="13" id="KW-1185">Reference proteome</keyword>
<evidence type="ECO:0000256" key="3">
    <source>
        <dbReference type="ARBA" id="ARBA00022618"/>
    </source>
</evidence>
<evidence type="ECO:0000259" key="11">
    <source>
        <dbReference type="SMART" id="SM00771"/>
    </source>
</evidence>
<reference evidence="12" key="1">
    <citation type="submission" date="2019-06" db="EMBL/GenBank/DDBJ databases">
        <title>Complete genome sequence of Methylogaea oryzae strain JCM16910.</title>
        <authorList>
            <person name="Asakawa S."/>
        </authorList>
    </citation>
    <scope>NUCLEOTIDE SEQUENCE</scope>
    <source>
        <strain evidence="12">E10</strain>
    </source>
</reference>
<evidence type="ECO:0000256" key="8">
    <source>
        <dbReference type="RuleBase" id="RU003612"/>
    </source>
</evidence>
<dbReference type="GO" id="GO:0000917">
    <property type="term" value="P:division septum assembly"/>
    <property type="evidence" value="ECO:0007669"/>
    <property type="project" value="TreeGrafter"/>
</dbReference>
<evidence type="ECO:0000256" key="1">
    <source>
        <dbReference type="ARBA" id="ARBA00022475"/>
    </source>
</evidence>
<keyword evidence="2 9" id="KW-0997">Cell inner membrane</keyword>
<evidence type="ECO:0000313" key="12">
    <source>
        <dbReference type="EMBL" id="BBL71031.1"/>
    </source>
</evidence>